<accession>A0AAW1SUF9</accession>
<feature type="transmembrane region" description="Helical" evidence="3">
    <location>
        <begin position="23"/>
        <end position="41"/>
    </location>
</feature>
<dbReference type="Proteomes" id="UP001485043">
    <property type="component" value="Unassembled WGS sequence"/>
</dbReference>
<keyword evidence="3" id="KW-0472">Membrane</keyword>
<keyword evidence="3" id="KW-0812">Transmembrane</keyword>
<evidence type="ECO:0000256" key="3">
    <source>
        <dbReference type="SAM" id="Phobius"/>
    </source>
</evidence>
<reference evidence="4 5" key="1">
    <citation type="journal article" date="2024" name="Nat. Commun.">
        <title>Phylogenomics reveals the evolutionary origins of lichenization in chlorophyte algae.</title>
        <authorList>
            <person name="Puginier C."/>
            <person name="Libourel C."/>
            <person name="Otte J."/>
            <person name="Skaloud P."/>
            <person name="Haon M."/>
            <person name="Grisel S."/>
            <person name="Petersen M."/>
            <person name="Berrin J.G."/>
            <person name="Delaux P.M."/>
            <person name="Dal Grande F."/>
            <person name="Keller J."/>
        </authorList>
    </citation>
    <scope>NUCLEOTIDE SEQUENCE [LARGE SCALE GENOMIC DNA]</scope>
    <source>
        <strain evidence="4 5">SAG 2523</strain>
    </source>
</reference>
<protein>
    <submittedName>
        <fullName evidence="4">Uncharacterized protein</fullName>
    </submittedName>
</protein>
<proteinExistence type="inferred from homology"/>
<dbReference type="PANTHER" id="PTHR43083:SF6">
    <property type="entry name" value="MANNAN POLYMERASE COMPLEXES SUBUNIT MNN9"/>
    <property type="match status" value="1"/>
</dbReference>
<dbReference type="Gene3D" id="3.90.550.10">
    <property type="entry name" value="Spore Coat Polysaccharide Biosynthesis Protein SpsA, Chain A"/>
    <property type="match status" value="1"/>
</dbReference>
<name>A0AAW1SUF9_9CHLO</name>
<keyword evidence="5" id="KW-1185">Reference proteome</keyword>
<comment type="similarity">
    <text evidence="1">Belongs to the ANP1/MMN9/VAN1 family.</text>
</comment>
<gene>
    <name evidence="4" type="ORF">WJX84_009139</name>
</gene>
<evidence type="ECO:0000256" key="2">
    <source>
        <dbReference type="SAM" id="MobiDB-lite"/>
    </source>
</evidence>
<dbReference type="InterPro" id="IPR029044">
    <property type="entry name" value="Nucleotide-diphossugar_trans"/>
</dbReference>
<evidence type="ECO:0000313" key="4">
    <source>
        <dbReference type="EMBL" id="KAK9856468.1"/>
    </source>
</evidence>
<dbReference type="Pfam" id="PF03452">
    <property type="entry name" value="Anp1"/>
    <property type="match status" value="1"/>
</dbReference>
<comment type="caution">
    <text evidence="4">The sequence shown here is derived from an EMBL/GenBank/DDBJ whole genome shotgun (WGS) entry which is preliminary data.</text>
</comment>
<evidence type="ECO:0000313" key="5">
    <source>
        <dbReference type="Proteomes" id="UP001485043"/>
    </source>
</evidence>
<organism evidence="4 5">
    <name type="scientific">Apatococcus fuscideae</name>
    <dbReference type="NCBI Taxonomy" id="2026836"/>
    <lineage>
        <taxon>Eukaryota</taxon>
        <taxon>Viridiplantae</taxon>
        <taxon>Chlorophyta</taxon>
        <taxon>core chlorophytes</taxon>
        <taxon>Trebouxiophyceae</taxon>
        <taxon>Chlorellales</taxon>
        <taxon>Chlorellaceae</taxon>
        <taxon>Apatococcus</taxon>
    </lineage>
</organism>
<feature type="compositionally biased region" description="Basic and acidic residues" evidence="2">
    <location>
        <begin position="213"/>
        <end position="224"/>
    </location>
</feature>
<keyword evidence="3" id="KW-1133">Transmembrane helix</keyword>
<sequence>MPDSEDLSKQRRPSETVQSIKKFWPAGCLVLAVLLVAFFSGHGHLHTQLGSQILASVDVCTPGQARSGAWAATLSNLSSLEQVYRIRTKQTCPFETAFERQQQNLPPAVAVLTIVQESIGWGRDRDFWDFMSMLGGLSHDTTTFTLSMSIESEVEFHRVACTLATAYRLADDPGLKCAEADPYFTQKEKPPPLLSVQLFHVPQLEGGDKHEALKQAEQKDERGPKKVPQKHAKRWVARTRNRLASVAFASESALLWLDSDLESVHSDMVTAMLRSDKDIAVPIVRCQGQDGPDYYDQNTWIGPLRPDFLPREQESFRNDDMDWAGSKASANKEGRWGHQLHFLDDGRYQEEAYVKVGHWTFVKVDSVGSSVLFMRPYVFQQGATFGVANLVGADWEREGWDCIESESLCWLATKMGFECWGMPQLEAWHGACPG</sequence>
<dbReference type="PANTHER" id="PTHR43083">
    <property type="entry name" value="MANNAN POLYMERASE II"/>
    <property type="match status" value="1"/>
</dbReference>
<feature type="region of interest" description="Disordered" evidence="2">
    <location>
        <begin position="213"/>
        <end position="232"/>
    </location>
</feature>
<evidence type="ECO:0000256" key="1">
    <source>
        <dbReference type="ARBA" id="ARBA00037964"/>
    </source>
</evidence>
<dbReference type="AlphaFoldDB" id="A0AAW1SUF9"/>
<dbReference type="EMBL" id="JALJOV010001009">
    <property type="protein sequence ID" value="KAK9856468.1"/>
    <property type="molecule type" value="Genomic_DNA"/>
</dbReference>
<dbReference type="InterPro" id="IPR052086">
    <property type="entry name" value="Mannan_Polymerase_Subunit"/>
</dbReference>